<dbReference type="FunFam" id="1.10.10.10:FF:000001">
    <property type="entry name" value="LysR family transcriptional regulator"/>
    <property type="match status" value="1"/>
</dbReference>
<dbReference type="GO" id="GO:0043565">
    <property type="term" value="F:sequence-specific DNA binding"/>
    <property type="evidence" value="ECO:0007669"/>
    <property type="project" value="TreeGrafter"/>
</dbReference>
<feature type="domain" description="HTH lysR-type" evidence="5">
    <location>
        <begin position="4"/>
        <end position="61"/>
    </location>
</feature>
<dbReference type="OrthoDB" id="5526340at2"/>
<keyword evidence="3 6" id="KW-0238">DNA-binding</keyword>
<dbReference type="STRING" id="441119.SAMN04488047_13118"/>
<dbReference type="InterPro" id="IPR036390">
    <property type="entry name" value="WH_DNA-bd_sf"/>
</dbReference>
<dbReference type="PANTHER" id="PTHR30537:SF26">
    <property type="entry name" value="GLYCINE CLEAVAGE SYSTEM TRANSCRIPTIONAL ACTIVATOR"/>
    <property type="match status" value="1"/>
</dbReference>
<dbReference type="InterPro" id="IPR000847">
    <property type="entry name" value="LysR_HTH_N"/>
</dbReference>
<protein>
    <submittedName>
        <fullName evidence="6">DNA-binding transcriptional regulator, LysR family</fullName>
    </submittedName>
</protein>
<dbReference type="Pfam" id="PF00126">
    <property type="entry name" value="HTH_1"/>
    <property type="match status" value="1"/>
</dbReference>
<evidence type="ECO:0000256" key="3">
    <source>
        <dbReference type="ARBA" id="ARBA00023125"/>
    </source>
</evidence>
<evidence type="ECO:0000259" key="5">
    <source>
        <dbReference type="PROSITE" id="PS50931"/>
    </source>
</evidence>
<dbReference type="SUPFAM" id="SSF53850">
    <property type="entry name" value="Periplasmic binding protein-like II"/>
    <property type="match status" value="1"/>
</dbReference>
<keyword evidence="2" id="KW-0805">Transcription regulation</keyword>
<dbReference type="Proteomes" id="UP000199356">
    <property type="component" value="Unassembled WGS sequence"/>
</dbReference>
<name>A0A1I5VI08_9RHOB</name>
<dbReference type="GO" id="GO:0006351">
    <property type="term" value="P:DNA-templated transcription"/>
    <property type="evidence" value="ECO:0007669"/>
    <property type="project" value="TreeGrafter"/>
</dbReference>
<gene>
    <name evidence="6" type="ORF">SAMN04488047_13118</name>
</gene>
<dbReference type="CDD" id="cd00090">
    <property type="entry name" value="HTH_ARSR"/>
    <property type="match status" value="1"/>
</dbReference>
<dbReference type="GO" id="GO:0003700">
    <property type="term" value="F:DNA-binding transcription factor activity"/>
    <property type="evidence" value="ECO:0007669"/>
    <property type="project" value="InterPro"/>
</dbReference>
<organism evidence="6 7">
    <name type="scientific">Tranquillimonas alkanivorans</name>
    <dbReference type="NCBI Taxonomy" id="441119"/>
    <lineage>
        <taxon>Bacteria</taxon>
        <taxon>Pseudomonadati</taxon>
        <taxon>Pseudomonadota</taxon>
        <taxon>Alphaproteobacteria</taxon>
        <taxon>Rhodobacterales</taxon>
        <taxon>Roseobacteraceae</taxon>
        <taxon>Tranquillimonas</taxon>
    </lineage>
</organism>
<proteinExistence type="inferred from homology"/>
<dbReference type="PANTHER" id="PTHR30537">
    <property type="entry name" value="HTH-TYPE TRANSCRIPTIONAL REGULATOR"/>
    <property type="match status" value="1"/>
</dbReference>
<accession>A0A1I5VI08</accession>
<dbReference type="CDD" id="cd08432">
    <property type="entry name" value="PBP2_GcdR_TrpI_HvrB_AmpR_like"/>
    <property type="match status" value="1"/>
</dbReference>
<dbReference type="InterPro" id="IPR036388">
    <property type="entry name" value="WH-like_DNA-bd_sf"/>
</dbReference>
<dbReference type="PROSITE" id="PS50931">
    <property type="entry name" value="HTH_LYSR"/>
    <property type="match status" value="1"/>
</dbReference>
<comment type="similarity">
    <text evidence="1">Belongs to the LysR transcriptional regulatory family.</text>
</comment>
<dbReference type="Gene3D" id="1.10.10.10">
    <property type="entry name" value="Winged helix-like DNA-binding domain superfamily/Winged helix DNA-binding domain"/>
    <property type="match status" value="1"/>
</dbReference>
<evidence type="ECO:0000256" key="4">
    <source>
        <dbReference type="ARBA" id="ARBA00023163"/>
    </source>
</evidence>
<sequence>MSQIPFRAISVFYEVATQQSVAAAAERLGVTPSAVSQQLRNLEEQVGKVLVAKVGRKIRLTEAGEQYYEMIAEDVEHIITSTNRIRGAQTTTLLTVRASPSIATKWLLPRLPRFLDANPDLDVHLDGSNEPTDFARDTVDIGVYHGTGRWPGLHVQPLVDEPFLPVCAPTLTGLDDLAISDIPNHRMIVSVKCQVQWRDWFGLAGHPDLEARRRVLFDRSHMTVDAACSGMGIALESALMMDRELREGRLHIPVAEVPKVELCTQWLVCPHQNTRRRHVRRFIDWVRAEAEEWRSALDLPMLR</sequence>
<dbReference type="RefSeq" id="WP_093425247.1">
    <property type="nucleotide sequence ID" value="NZ_FOXA01000031.1"/>
</dbReference>
<dbReference type="SUPFAM" id="SSF46785">
    <property type="entry name" value="Winged helix' DNA-binding domain"/>
    <property type="match status" value="1"/>
</dbReference>
<dbReference type="AlphaFoldDB" id="A0A1I5VI08"/>
<evidence type="ECO:0000313" key="6">
    <source>
        <dbReference type="EMBL" id="SFQ07188.1"/>
    </source>
</evidence>
<reference evidence="6 7" key="1">
    <citation type="submission" date="2016-10" db="EMBL/GenBank/DDBJ databases">
        <authorList>
            <person name="de Groot N.N."/>
        </authorList>
    </citation>
    <scope>NUCLEOTIDE SEQUENCE [LARGE SCALE GENOMIC DNA]</scope>
    <source>
        <strain evidence="6 7">DSM 19547</strain>
    </source>
</reference>
<dbReference type="InterPro" id="IPR005119">
    <property type="entry name" value="LysR_subst-bd"/>
</dbReference>
<dbReference type="Pfam" id="PF03466">
    <property type="entry name" value="LysR_substrate"/>
    <property type="match status" value="1"/>
</dbReference>
<keyword evidence="7" id="KW-1185">Reference proteome</keyword>
<keyword evidence="4" id="KW-0804">Transcription</keyword>
<evidence type="ECO:0000313" key="7">
    <source>
        <dbReference type="Proteomes" id="UP000199356"/>
    </source>
</evidence>
<dbReference type="InterPro" id="IPR058163">
    <property type="entry name" value="LysR-type_TF_proteobact-type"/>
</dbReference>
<dbReference type="EMBL" id="FOXA01000031">
    <property type="protein sequence ID" value="SFQ07188.1"/>
    <property type="molecule type" value="Genomic_DNA"/>
</dbReference>
<dbReference type="InterPro" id="IPR011991">
    <property type="entry name" value="ArsR-like_HTH"/>
</dbReference>
<dbReference type="Gene3D" id="3.40.190.10">
    <property type="entry name" value="Periplasmic binding protein-like II"/>
    <property type="match status" value="2"/>
</dbReference>
<evidence type="ECO:0000256" key="2">
    <source>
        <dbReference type="ARBA" id="ARBA00023015"/>
    </source>
</evidence>
<evidence type="ECO:0000256" key="1">
    <source>
        <dbReference type="ARBA" id="ARBA00009437"/>
    </source>
</evidence>